<accession>A0A1A8ZB83</accession>
<dbReference type="AlphaFoldDB" id="A0A1A8ZB83"/>
<dbReference type="RefSeq" id="WP_197675874.1">
    <property type="nucleotide sequence ID" value="NZ_LT594323.1"/>
</dbReference>
<dbReference type="GO" id="GO:0016301">
    <property type="term" value="F:kinase activity"/>
    <property type="evidence" value="ECO:0007669"/>
    <property type="project" value="UniProtKB-KW"/>
</dbReference>
<evidence type="ECO:0000313" key="2">
    <source>
        <dbReference type="Proteomes" id="UP000199385"/>
    </source>
</evidence>
<dbReference type="Proteomes" id="UP000199385">
    <property type="component" value="Chromosome I"/>
</dbReference>
<dbReference type="SUPFAM" id="SSF52540">
    <property type="entry name" value="P-loop containing nucleoside triphosphate hydrolases"/>
    <property type="match status" value="1"/>
</dbReference>
<protein>
    <submittedName>
        <fullName evidence="1">Uridine kinase</fullName>
    </submittedName>
</protein>
<keyword evidence="2" id="KW-1185">Reference proteome</keyword>
<name>A0A1A8ZB83_9ACTN</name>
<evidence type="ECO:0000313" key="1">
    <source>
        <dbReference type="EMBL" id="SBT41097.1"/>
    </source>
</evidence>
<keyword evidence="1" id="KW-0808">Transferase</keyword>
<reference evidence="2" key="1">
    <citation type="submission" date="2016-06" db="EMBL/GenBank/DDBJ databases">
        <authorList>
            <person name="Varghese N."/>
            <person name="Submissions Spin"/>
        </authorList>
    </citation>
    <scope>NUCLEOTIDE SEQUENCE [LARGE SCALE GENOMIC DNA]</scope>
    <source>
        <strain evidence="2">DSM 44815</strain>
    </source>
</reference>
<keyword evidence="1" id="KW-0418">Kinase</keyword>
<gene>
    <name evidence="1" type="ORF">GA0070611_1498</name>
</gene>
<proteinExistence type="predicted"/>
<organism evidence="1 2">
    <name type="scientific">Micromonospora auratinigra</name>
    <dbReference type="NCBI Taxonomy" id="261654"/>
    <lineage>
        <taxon>Bacteria</taxon>
        <taxon>Bacillati</taxon>
        <taxon>Actinomycetota</taxon>
        <taxon>Actinomycetes</taxon>
        <taxon>Micromonosporales</taxon>
        <taxon>Micromonosporaceae</taxon>
        <taxon>Micromonospora</taxon>
    </lineage>
</organism>
<dbReference type="Gene3D" id="3.40.50.300">
    <property type="entry name" value="P-loop containing nucleotide triphosphate hydrolases"/>
    <property type="match status" value="1"/>
</dbReference>
<dbReference type="PATRIC" id="fig|261654.4.peg.1525"/>
<dbReference type="STRING" id="261654.GA0070611_1498"/>
<dbReference type="EMBL" id="LT594323">
    <property type="protein sequence ID" value="SBT41097.1"/>
    <property type="molecule type" value="Genomic_DNA"/>
</dbReference>
<dbReference type="InterPro" id="IPR027417">
    <property type="entry name" value="P-loop_NTPase"/>
</dbReference>
<sequence>MTTPDRRAALLARLAAHLAGQHRPHPLRVAIDGPDAAGKTRLADDLARALAGRREVIRVSVDGFHRPAEQRRRRGPLSPQGYYRDSFDHETVVDRLLRPLPAESLRRALVRDRELFGSADAVRQRYQRRYLPGQALYRAEARPAQRADILLDLADPLAPVALRWPG</sequence>